<evidence type="ECO:0000256" key="5">
    <source>
        <dbReference type="ARBA" id="ARBA00023163"/>
    </source>
</evidence>
<dbReference type="AlphaFoldDB" id="X1CEH2"/>
<dbReference type="InterPro" id="IPR001789">
    <property type="entry name" value="Sig_transdc_resp-reg_receiver"/>
</dbReference>
<dbReference type="GO" id="GO:0000160">
    <property type="term" value="P:phosphorelay signal transduction system"/>
    <property type="evidence" value="ECO:0007669"/>
    <property type="project" value="UniProtKB-KW"/>
</dbReference>
<evidence type="ECO:0000256" key="1">
    <source>
        <dbReference type="ARBA" id="ARBA00022553"/>
    </source>
</evidence>
<dbReference type="InterPro" id="IPR011006">
    <property type="entry name" value="CheY-like_superfamily"/>
</dbReference>
<dbReference type="PANTHER" id="PTHR44591">
    <property type="entry name" value="STRESS RESPONSE REGULATOR PROTEIN 1"/>
    <property type="match status" value="1"/>
</dbReference>
<evidence type="ECO:0000313" key="7">
    <source>
        <dbReference type="EMBL" id="GAG82626.1"/>
    </source>
</evidence>
<dbReference type="PANTHER" id="PTHR44591:SF3">
    <property type="entry name" value="RESPONSE REGULATORY DOMAIN-CONTAINING PROTEIN"/>
    <property type="match status" value="1"/>
</dbReference>
<keyword evidence="2" id="KW-0902">Two-component regulatory system</keyword>
<reference evidence="7" key="1">
    <citation type="journal article" date="2014" name="Front. Microbiol.">
        <title>High frequency of phylogenetically diverse reductive dehalogenase-homologous genes in deep subseafloor sedimentary metagenomes.</title>
        <authorList>
            <person name="Kawai M."/>
            <person name="Futagami T."/>
            <person name="Toyoda A."/>
            <person name="Takaki Y."/>
            <person name="Nishi S."/>
            <person name="Hori S."/>
            <person name="Arai W."/>
            <person name="Tsubouchi T."/>
            <person name="Morono Y."/>
            <person name="Uchiyama I."/>
            <person name="Ito T."/>
            <person name="Fujiyama A."/>
            <person name="Inagaki F."/>
            <person name="Takami H."/>
        </authorList>
    </citation>
    <scope>NUCLEOTIDE SEQUENCE</scope>
    <source>
        <strain evidence="7">Expedition CK06-06</strain>
    </source>
</reference>
<dbReference type="SUPFAM" id="SSF52172">
    <property type="entry name" value="CheY-like"/>
    <property type="match status" value="1"/>
</dbReference>
<evidence type="ECO:0000256" key="4">
    <source>
        <dbReference type="ARBA" id="ARBA00023125"/>
    </source>
</evidence>
<dbReference type="Gene3D" id="3.40.50.2300">
    <property type="match status" value="1"/>
</dbReference>
<organism evidence="7">
    <name type="scientific">marine sediment metagenome</name>
    <dbReference type="NCBI Taxonomy" id="412755"/>
    <lineage>
        <taxon>unclassified sequences</taxon>
        <taxon>metagenomes</taxon>
        <taxon>ecological metagenomes</taxon>
    </lineage>
</organism>
<proteinExistence type="predicted"/>
<keyword evidence="5" id="KW-0804">Transcription</keyword>
<comment type="caution">
    <text evidence="7">The sequence shown here is derived from an EMBL/GenBank/DDBJ whole genome shotgun (WGS) entry which is preliminary data.</text>
</comment>
<feature type="domain" description="Response regulatory" evidence="6">
    <location>
        <begin position="3"/>
        <end position="119"/>
    </location>
</feature>
<dbReference type="InterPro" id="IPR050595">
    <property type="entry name" value="Bact_response_regulator"/>
</dbReference>
<dbReference type="Pfam" id="PF00072">
    <property type="entry name" value="Response_reg"/>
    <property type="match status" value="1"/>
</dbReference>
<evidence type="ECO:0000256" key="3">
    <source>
        <dbReference type="ARBA" id="ARBA00023015"/>
    </source>
</evidence>
<accession>X1CEH2</accession>
<name>X1CEH2_9ZZZZ</name>
<keyword evidence="1" id="KW-0597">Phosphoprotein</keyword>
<protein>
    <recommendedName>
        <fullName evidence="6">Response regulatory domain-containing protein</fullName>
    </recommendedName>
</protein>
<dbReference type="FunFam" id="3.40.50.2300:FF:000001">
    <property type="entry name" value="DNA-binding response regulator PhoB"/>
    <property type="match status" value="1"/>
</dbReference>
<dbReference type="EMBL" id="BART01019159">
    <property type="protein sequence ID" value="GAG82626.1"/>
    <property type="molecule type" value="Genomic_DNA"/>
</dbReference>
<dbReference type="PROSITE" id="PS50110">
    <property type="entry name" value="RESPONSE_REGULATORY"/>
    <property type="match status" value="1"/>
</dbReference>
<sequence length="124" mass="13990">MRKILIAEDERDILDLIMFTLQFGGYDVIPTSNGADALDMVHKEQPDLILLDVRMPRMSGYEVCKQIKAEDDTRDIPVVFLSAKGQEAEVTAGYEMGAVDYILKPFAPDQLLERLDNILSDQEV</sequence>
<evidence type="ECO:0000259" key="6">
    <source>
        <dbReference type="PROSITE" id="PS50110"/>
    </source>
</evidence>
<dbReference type="GO" id="GO:0003677">
    <property type="term" value="F:DNA binding"/>
    <property type="evidence" value="ECO:0007669"/>
    <property type="project" value="UniProtKB-KW"/>
</dbReference>
<evidence type="ECO:0000256" key="2">
    <source>
        <dbReference type="ARBA" id="ARBA00023012"/>
    </source>
</evidence>
<keyword evidence="4" id="KW-0238">DNA-binding</keyword>
<keyword evidence="3" id="KW-0805">Transcription regulation</keyword>
<gene>
    <name evidence="7" type="ORF">S01H4_35934</name>
</gene>
<dbReference type="SMART" id="SM00448">
    <property type="entry name" value="REC"/>
    <property type="match status" value="1"/>
</dbReference>